<dbReference type="PANTHER" id="PTHR47385:SF14">
    <property type="entry name" value="TRANSGELIN"/>
    <property type="match status" value="1"/>
</dbReference>
<evidence type="ECO:0000313" key="2">
    <source>
        <dbReference type="Proteomes" id="UP000324629"/>
    </source>
</evidence>
<dbReference type="Gene3D" id="1.10.418.10">
    <property type="entry name" value="Calponin-like domain"/>
    <property type="match status" value="1"/>
</dbReference>
<dbReference type="InterPro" id="IPR036872">
    <property type="entry name" value="CH_dom_sf"/>
</dbReference>
<name>A0A5J4NCW6_9TREM</name>
<dbReference type="AlphaFoldDB" id="A0A5J4NCW6"/>
<evidence type="ECO:0000313" key="1">
    <source>
        <dbReference type="EMBL" id="KAA3673456.1"/>
    </source>
</evidence>
<sequence length="175" mass="19470">MSSLRADKVGFAKQAQDRMNEKYDSVVAAKVLRWIRWFKTPTGLHGPTVAAASRIPQEVQSIDIDAFASLLSDGLALGYLMACLEPGMVQKLLNSKTWQVSDRPAFETSRQRERIGMFLQFLAEFGMNSSAQFQTDQLYERTGVAQVVNALSQLGIEAQTRPGYAGPPGFWLSRH</sequence>
<organism evidence="1 2">
    <name type="scientific">Paragonimus westermani</name>
    <dbReference type="NCBI Taxonomy" id="34504"/>
    <lineage>
        <taxon>Eukaryota</taxon>
        <taxon>Metazoa</taxon>
        <taxon>Spiralia</taxon>
        <taxon>Lophotrochozoa</taxon>
        <taxon>Platyhelminthes</taxon>
        <taxon>Trematoda</taxon>
        <taxon>Digenea</taxon>
        <taxon>Plagiorchiida</taxon>
        <taxon>Troglotremata</taxon>
        <taxon>Troglotrematidae</taxon>
        <taxon>Paragonimus</taxon>
    </lineage>
</organism>
<dbReference type="OrthoDB" id="21595at2759"/>
<dbReference type="Pfam" id="PF00307">
    <property type="entry name" value="CH"/>
    <property type="match status" value="1"/>
</dbReference>
<dbReference type="SUPFAM" id="SSF47576">
    <property type="entry name" value="Calponin-homology domain, CH-domain"/>
    <property type="match status" value="1"/>
</dbReference>
<gene>
    <name evidence="1" type="ORF">DEA37_0013305</name>
</gene>
<comment type="caution">
    <text evidence="1">The sequence shown here is derived from an EMBL/GenBank/DDBJ whole genome shotgun (WGS) entry which is preliminary data.</text>
</comment>
<dbReference type="InterPro" id="IPR050606">
    <property type="entry name" value="Calponin-like"/>
</dbReference>
<dbReference type="InterPro" id="IPR001715">
    <property type="entry name" value="CH_dom"/>
</dbReference>
<dbReference type="PROSITE" id="PS50021">
    <property type="entry name" value="CH"/>
    <property type="match status" value="1"/>
</dbReference>
<dbReference type="Proteomes" id="UP000324629">
    <property type="component" value="Unassembled WGS sequence"/>
</dbReference>
<dbReference type="PANTHER" id="PTHR47385">
    <property type="entry name" value="CALPONIN"/>
    <property type="match status" value="1"/>
</dbReference>
<dbReference type="EMBL" id="QNGE01003909">
    <property type="protein sequence ID" value="KAA3673456.1"/>
    <property type="molecule type" value="Genomic_DNA"/>
</dbReference>
<protein>
    <submittedName>
        <fullName evidence="1">Transgelin</fullName>
    </submittedName>
</protein>
<reference evidence="1 2" key="1">
    <citation type="journal article" date="2019" name="Gigascience">
        <title>Whole-genome sequence of the oriental lung fluke Paragonimus westermani.</title>
        <authorList>
            <person name="Oey H."/>
            <person name="Zakrzewski M."/>
            <person name="Narain K."/>
            <person name="Devi K.R."/>
            <person name="Agatsuma T."/>
            <person name="Nawaratna S."/>
            <person name="Gobert G.N."/>
            <person name="Jones M.K."/>
            <person name="Ragan M.A."/>
            <person name="McManus D.P."/>
            <person name="Krause L."/>
        </authorList>
    </citation>
    <scope>NUCLEOTIDE SEQUENCE [LARGE SCALE GENOMIC DNA]</scope>
    <source>
        <strain evidence="1 2">IND2009</strain>
    </source>
</reference>
<accession>A0A5J4NCW6</accession>
<proteinExistence type="predicted"/>
<dbReference type="GO" id="GO:0007015">
    <property type="term" value="P:actin filament organization"/>
    <property type="evidence" value="ECO:0007669"/>
    <property type="project" value="TreeGrafter"/>
</dbReference>
<dbReference type="GO" id="GO:0051015">
    <property type="term" value="F:actin filament binding"/>
    <property type="evidence" value="ECO:0007669"/>
    <property type="project" value="TreeGrafter"/>
</dbReference>
<keyword evidence="2" id="KW-1185">Reference proteome</keyword>
<dbReference type="GO" id="GO:0015629">
    <property type="term" value="C:actin cytoskeleton"/>
    <property type="evidence" value="ECO:0007669"/>
    <property type="project" value="TreeGrafter"/>
</dbReference>